<dbReference type="InterPro" id="IPR000792">
    <property type="entry name" value="Tscrpt_reg_LuxR_C"/>
</dbReference>
<organism evidence="5 6">
    <name type="scientific">Marinicrinis sediminis</name>
    <dbReference type="NCBI Taxonomy" id="1652465"/>
    <lineage>
        <taxon>Bacteria</taxon>
        <taxon>Bacillati</taxon>
        <taxon>Bacillota</taxon>
        <taxon>Bacilli</taxon>
        <taxon>Bacillales</taxon>
        <taxon>Paenibacillaceae</taxon>
    </lineage>
</organism>
<dbReference type="Pfam" id="PF00196">
    <property type="entry name" value="GerE"/>
    <property type="match status" value="1"/>
</dbReference>
<dbReference type="SUPFAM" id="SSF46894">
    <property type="entry name" value="C-terminal effector domain of the bipartite response regulators"/>
    <property type="match status" value="1"/>
</dbReference>
<dbReference type="PROSITE" id="PS00622">
    <property type="entry name" value="HTH_LUXR_1"/>
    <property type="match status" value="1"/>
</dbReference>
<dbReference type="InterPro" id="IPR027417">
    <property type="entry name" value="P-loop_NTPase"/>
</dbReference>
<evidence type="ECO:0000259" key="4">
    <source>
        <dbReference type="PROSITE" id="PS50043"/>
    </source>
</evidence>
<comment type="caution">
    <text evidence="5">The sequence shown here is derived from an EMBL/GenBank/DDBJ whole genome shotgun (WGS) entry which is preliminary data.</text>
</comment>
<dbReference type="PANTHER" id="PTHR44688:SF16">
    <property type="entry name" value="DNA-BINDING TRANSCRIPTIONAL ACTIVATOR DEVR_DOSR"/>
    <property type="match status" value="1"/>
</dbReference>
<dbReference type="InterPro" id="IPR041617">
    <property type="entry name" value="TPR_MalT"/>
</dbReference>
<dbReference type="CDD" id="cd06170">
    <property type="entry name" value="LuxR_C_like"/>
    <property type="match status" value="1"/>
</dbReference>
<accession>A0ABW5R7V6</accession>
<protein>
    <submittedName>
        <fullName evidence="5">LuxR C-terminal-related transcriptional regulator</fullName>
    </submittedName>
</protein>
<dbReference type="InterPro" id="IPR016032">
    <property type="entry name" value="Sig_transdc_resp-reg_C-effctor"/>
</dbReference>
<evidence type="ECO:0000256" key="3">
    <source>
        <dbReference type="ARBA" id="ARBA00023163"/>
    </source>
</evidence>
<keyword evidence="2" id="KW-0238">DNA-binding</keyword>
<dbReference type="Pfam" id="PF25873">
    <property type="entry name" value="WHD_MalT"/>
    <property type="match status" value="1"/>
</dbReference>
<dbReference type="InterPro" id="IPR036388">
    <property type="entry name" value="WH-like_DNA-bd_sf"/>
</dbReference>
<reference evidence="6" key="1">
    <citation type="journal article" date="2019" name="Int. J. Syst. Evol. Microbiol.">
        <title>The Global Catalogue of Microorganisms (GCM) 10K type strain sequencing project: providing services to taxonomists for standard genome sequencing and annotation.</title>
        <authorList>
            <consortium name="The Broad Institute Genomics Platform"/>
            <consortium name="The Broad Institute Genome Sequencing Center for Infectious Disease"/>
            <person name="Wu L."/>
            <person name="Ma J."/>
        </authorList>
    </citation>
    <scope>NUCLEOTIDE SEQUENCE [LARGE SCALE GENOMIC DNA]</scope>
    <source>
        <strain evidence="6">KCTC 33676</strain>
    </source>
</reference>
<dbReference type="InterPro" id="IPR011990">
    <property type="entry name" value="TPR-like_helical_dom_sf"/>
</dbReference>
<dbReference type="Pfam" id="PF17874">
    <property type="entry name" value="TPR_MalT"/>
    <property type="match status" value="1"/>
</dbReference>
<evidence type="ECO:0000256" key="2">
    <source>
        <dbReference type="ARBA" id="ARBA00023125"/>
    </source>
</evidence>
<gene>
    <name evidence="5" type="ORF">ACFSUC_04340</name>
</gene>
<dbReference type="Proteomes" id="UP001597497">
    <property type="component" value="Unassembled WGS sequence"/>
</dbReference>
<dbReference type="SUPFAM" id="SSF52540">
    <property type="entry name" value="P-loop containing nucleoside triphosphate hydrolases"/>
    <property type="match status" value="1"/>
</dbReference>
<dbReference type="InterPro" id="IPR059106">
    <property type="entry name" value="WHD_MalT"/>
</dbReference>
<keyword evidence="3" id="KW-0804">Transcription</keyword>
<sequence length="892" mass="99796">MARSRLIEKLEKGLHRKLTLISASAGFGKTTLVSEWMKQSERPSAWLSLDEGDQDPVRFLSHVIAALQTTLTSEIGEGVFRVLQNPQSPPVPVILTTLINEIMADPRPFIFVCDDVHVIQHAPSEQAIAFLLEHLPPHMHLVMVTREDPPLALLPRMRVRDELNELRAQDLRFTHEEVTRFLHDSMSLKLSMEELLQLEARTEGWIAGLQLAAISLQSSHASGEEKDTERFIQSFSGSHRFVLDYLLEEVLHKQPEAIQQFLLYTSVLDRFTGSLCEAMLGEREEGGRSGTGAGQQMLEELEQANLFLVPLDNERRWYRYHHLFAELLRQRLEQSFTVSTDKGAVSIKDLHIRASRWYEEQGLDIEAFQYAAAAHDIDRATRLMEGNGMPLPFRGAVNPVRKWLASLPVKEMNVRPSLWVMYASVLLFVGEIAGVEPKLEAAEWALADLPEDEAIRDLIGHIAAIRAALAVTRHDPDEIMFQSKRALAYLHPENIPVRTSTSWTMGYAHDLKGERVPASQAYADAVIISEQIGHFIIQMMAGMGLGHIQEVNLQLELAADTYQHVLDAAGHPPVPVACEAYLGLARIYYAWNRLEEAGSFAEQALDLAGQLDHVDRVVECERFLARLNRVQGDRANAAVHLSRAKQIARQHQFVYQLAHIAAEEVEALLETGELGAAASMVQTYDLPFSEVRLLLASGKVYEALQRLAPLRREAVDQGWPDQRLQVSILEALAYQALGDTHNALIRLTEAVNLAEPAGSVCSFADEGMSMTRLLEVAAEKRLHTASNYVLLLRDVCRENGSFTPVPVTGKDGSVSPASPPIEPLTPREQMMLQLIAEGLSNQQISERLFLALSTVKGYNRNLYGKLQVKRRTEAVARARELGLLSTFPHDHT</sequence>
<proteinExistence type="predicted"/>
<keyword evidence="1" id="KW-0805">Transcription regulation</keyword>
<keyword evidence="6" id="KW-1185">Reference proteome</keyword>
<evidence type="ECO:0000256" key="1">
    <source>
        <dbReference type="ARBA" id="ARBA00023015"/>
    </source>
</evidence>
<dbReference type="Gene3D" id="1.10.10.10">
    <property type="entry name" value="Winged helix-like DNA-binding domain superfamily/Winged helix DNA-binding domain"/>
    <property type="match status" value="1"/>
</dbReference>
<dbReference type="Gene3D" id="3.40.50.300">
    <property type="entry name" value="P-loop containing nucleotide triphosphate hydrolases"/>
    <property type="match status" value="1"/>
</dbReference>
<dbReference type="PROSITE" id="PS50043">
    <property type="entry name" value="HTH_LUXR_2"/>
    <property type="match status" value="1"/>
</dbReference>
<dbReference type="PRINTS" id="PR00038">
    <property type="entry name" value="HTHLUXR"/>
</dbReference>
<dbReference type="SMART" id="SM00421">
    <property type="entry name" value="HTH_LUXR"/>
    <property type="match status" value="1"/>
</dbReference>
<dbReference type="Gene3D" id="1.25.40.10">
    <property type="entry name" value="Tetratricopeptide repeat domain"/>
    <property type="match status" value="1"/>
</dbReference>
<name>A0ABW5R7V6_9BACL</name>
<evidence type="ECO:0000313" key="5">
    <source>
        <dbReference type="EMBL" id="MFD2670835.1"/>
    </source>
</evidence>
<dbReference type="EMBL" id="JBHUMM010000007">
    <property type="protein sequence ID" value="MFD2670835.1"/>
    <property type="molecule type" value="Genomic_DNA"/>
</dbReference>
<feature type="domain" description="HTH luxR-type" evidence="4">
    <location>
        <begin position="817"/>
        <end position="882"/>
    </location>
</feature>
<dbReference type="PANTHER" id="PTHR44688">
    <property type="entry name" value="DNA-BINDING TRANSCRIPTIONAL ACTIVATOR DEVR_DOSR"/>
    <property type="match status" value="1"/>
</dbReference>
<dbReference type="SUPFAM" id="SSF48452">
    <property type="entry name" value="TPR-like"/>
    <property type="match status" value="1"/>
</dbReference>
<evidence type="ECO:0000313" key="6">
    <source>
        <dbReference type="Proteomes" id="UP001597497"/>
    </source>
</evidence>
<dbReference type="RefSeq" id="WP_379928264.1">
    <property type="nucleotide sequence ID" value="NZ_JBHUMM010000007.1"/>
</dbReference>